<evidence type="ECO:0000256" key="1">
    <source>
        <dbReference type="ARBA" id="ARBA00000085"/>
    </source>
</evidence>
<dbReference type="Gene3D" id="3.30.565.10">
    <property type="entry name" value="Histidine kinase-like ATPase, C-terminal domain"/>
    <property type="match status" value="1"/>
</dbReference>
<feature type="domain" description="Histidine kinase" evidence="15">
    <location>
        <begin position="191"/>
        <end position="412"/>
    </location>
</feature>
<dbReference type="InterPro" id="IPR003594">
    <property type="entry name" value="HATPase_dom"/>
</dbReference>
<dbReference type="SMART" id="SM00388">
    <property type="entry name" value="HisKA"/>
    <property type="match status" value="1"/>
</dbReference>
<keyword evidence="8" id="KW-0067">ATP-binding</keyword>
<dbReference type="PROSITE" id="PS50110">
    <property type="entry name" value="RESPONSE_REGULATORY"/>
    <property type="match status" value="2"/>
</dbReference>
<dbReference type="InterPro" id="IPR011006">
    <property type="entry name" value="CheY-like_superfamily"/>
</dbReference>
<dbReference type="InterPro" id="IPR036097">
    <property type="entry name" value="HisK_dim/P_sf"/>
</dbReference>
<organism evidence="18 19">
    <name type="scientific">Marinospirillum alkalitolerans</name>
    <dbReference type="NCBI Taxonomy" id="3123374"/>
    <lineage>
        <taxon>Bacteria</taxon>
        <taxon>Pseudomonadati</taxon>
        <taxon>Pseudomonadota</taxon>
        <taxon>Gammaproteobacteria</taxon>
        <taxon>Oceanospirillales</taxon>
        <taxon>Oceanospirillaceae</taxon>
        <taxon>Marinospirillum</taxon>
    </lineage>
</organism>
<evidence type="ECO:0000256" key="11">
    <source>
        <dbReference type="ARBA" id="ARBA00023136"/>
    </source>
</evidence>
<dbReference type="CDD" id="cd00156">
    <property type="entry name" value="REC"/>
    <property type="match status" value="1"/>
</dbReference>
<evidence type="ECO:0000256" key="6">
    <source>
        <dbReference type="ARBA" id="ARBA00022692"/>
    </source>
</evidence>
<evidence type="ECO:0000256" key="5">
    <source>
        <dbReference type="ARBA" id="ARBA00022553"/>
    </source>
</evidence>
<evidence type="ECO:0000256" key="10">
    <source>
        <dbReference type="ARBA" id="ARBA00023012"/>
    </source>
</evidence>
<dbReference type="Proteomes" id="UP001621714">
    <property type="component" value="Unassembled WGS sequence"/>
</dbReference>
<protein>
    <recommendedName>
        <fullName evidence="3">histidine kinase</fullName>
        <ecNumber evidence="3">2.7.13.3</ecNumber>
    </recommendedName>
</protein>
<dbReference type="Gene3D" id="3.40.50.2300">
    <property type="match status" value="2"/>
</dbReference>
<dbReference type="Gene3D" id="1.10.287.130">
    <property type="match status" value="1"/>
</dbReference>
<dbReference type="Pfam" id="PF00072">
    <property type="entry name" value="Response_reg"/>
    <property type="match status" value="2"/>
</dbReference>
<evidence type="ECO:0000256" key="13">
    <source>
        <dbReference type="PROSITE-ProRule" id="PRU00169"/>
    </source>
</evidence>
<evidence type="ECO:0000256" key="4">
    <source>
        <dbReference type="ARBA" id="ARBA00022475"/>
    </source>
</evidence>
<dbReference type="Gene3D" id="1.20.120.160">
    <property type="entry name" value="HPT domain"/>
    <property type="match status" value="1"/>
</dbReference>
<evidence type="ECO:0000256" key="12">
    <source>
        <dbReference type="PROSITE-ProRule" id="PRU00110"/>
    </source>
</evidence>
<feature type="modified residue" description="4-aspartylphosphate" evidence="13">
    <location>
        <position position="484"/>
    </location>
</feature>
<evidence type="ECO:0000256" key="7">
    <source>
        <dbReference type="ARBA" id="ARBA00022741"/>
    </source>
</evidence>
<keyword evidence="7" id="KW-0547">Nucleotide-binding</keyword>
<name>A0ABW8PVF4_9GAMM</name>
<sequence length="857" mass="96292">MNNASQDAHLYQLALSMGTSQELEVMLDRTLKGLMEHLPVRSAQVWQLVRHQQEIWNAGLGEEARCLLTARLTPLNHFPNTAAASVALSKLEQQFNWPEYYHPFLEWAAQTLPMQWSDNNRHQVLFSLPGFGLLWLETSEPLEAELHPEQLQPLMDRLAQFCLGCLSQAQLAEQMQKAQQASQAKSLFLANMSHEIRTPMNGILGMLDLVLHSELNEEQKEYLDLARMSADHLLEIINHLLDLSKIEAGKLDLQPKTFDLIELLGQTVKSLAARAKLKRLQLHYDIDPNLPRYVMTDPARLRQMLINLLGNAIKFTQVGEVTLEARLVAASEKTAELELVVRDTGIGMDAATLEHIFEPFEQAQNQRNRQFEGTGLGLSIVKDLAELMGGRIQATSQLQQGSCFRLQLPIQLMQASDHQPVRPCDLSGFRVLLTEDHPVSRRVISAMLQQLGLEPGLATSGPEALFQLKYQAQQHQPYDAVLVDAHLPGMDGFRFVEQLRQEPQLAATQVLMLSASAETGDAKRCHELGLMGYLTKPLTLTELQEALQRLLAQHQPQTLAASHPTGFKILLAEDNQVNMKLAMKLLARDGHQVSWVEDGEAALDQLRTASFDLVLMDMMMPVMDGLEATRQRRLYEQEQGLPPIPIIAMTANAMQGDKERCLAEGMQGYVPKPVNPEQLRQEIQRVMQPKELATNTAQQRSTPEPKSEWDALLDQADNLLAQTLHTPSDSSHPAPERPLLQPQPPKIDWPLAVERLGGDAGLLRMALDMFIDEYEQHQRQLIKAWQEVDLPALAAEAHTLKSLLATFAAQEAEDKARQLEASCHQALPLNQLEPLYFSLLEALETLLPELLHQQQMD</sequence>
<feature type="region of interest" description="Disordered" evidence="14">
    <location>
        <begin position="724"/>
        <end position="746"/>
    </location>
</feature>
<dbReference type="PROSITE" id="PS50894">
    <property type="entry name" value="HPT"/>
    <property type="match status" value="1"/>
</dbReference>
<evidence type="ECO:0000256" key="8">
    <source>
        <dbReference type="ARBA" id="ARBA00022840"/>
    </source>
</evidence>
<dbReference type="PANTHER" id="PTHR45339">
    <property type="entry name" value="HYBRID SIGNAL TRANSDUCTION HISTIDINE KINASE J"/>
    <property type="match status" value="1"/>
</dbReference>
<dbReference type="CDD" id="cd17546">
    <property type="entry name" value="REC_hyHK_CKI1_RcsC-like"/>
    <property type="match status" value="1"/>
</dbReference>
<feature type="modified residue" description="Phosphohistidine" evidence="12">
    <location>
        <position position="798"/>
    </location>
</feature>
<evidence type="ECO:0000313" key="18">
    <source>
        <dbReference type="EMBL" id="MFK7159859.1"/>
    </source>
</evidence>
<dbReference type="InterPro" id="IPR001789">
    <property type="entry name" value="Sig_transdc_resp-reg_receiver"/>
</dbReference>
<dbReference type="EMBL" id="JBANFI010000001">
    <property type="protein sequence ID" value="MFK7159859.1"/>
    <property type="molecule type" value="Genomic_DNA"/>
</dbReference>
<reference evidence="18 19" key="1">
    <citation type="submission" date="2024-02" db="EMBL/GenBank/DDBJ databases">
        <title>Marinospirillum sp. MEB 164 isolated from Lonar lake sediment.</title>
        <authorList>
            <person name="Joshi A."/>
            <person name="Thite S."/>
        </authorList>
    </citation>
    <scope>NUCLEOTIDE SEQUENCE [LARGE SCALE GENOMIC DNA]</scope>
    <source>
        <strain evidence="18 19">MEB164</strain>
    </source>
</reference>
<dbReference type="CDD" id="cd00082">
    <property type="entry name" value="HisKA"/>
    <property type="match status" value="1"/>
</dbReference>
<dbReference type="SMART" id="SM00387">
    <property type="entry name" value="HATPase_c"/>
    <property type="match status" value="1"/>
</dbReference>
<feature type="domain" description="HPt" evidence="17">
    <location>
        <begin position="759"/>
        <end position="857"/>
    </location>
</feature>
<keyword evidence="5 13" id="KW-0597">Phosphoprotein</keyword>
<evidence type="ECO:0000256" key="2">
    <source>
        <dbReference type="ARBA" id="ARBA00004651"/>
    </source>
</evidence>
<keyword evidence="19" id="KW-1185">Reference proteome</keyword>
<evidence type="ECO:0000259" key="17">
    <source>
        <dbReference type="PROSITE" id="PS50894"/>
    </source>
</evidence>
<dbReference type="InterPro" id="IPR005467">
    <property type="entry name" value="His_kinase_dom"/>
</dbReference>
<feature type="modified residue" description="4-aspartylphosphate" evidence="13">
    <location>
        <position position="617"/>
    </location>
</feature>
<dbReference type="InterPro" id="IPR003661">
    <property type="entry name" value="HisK_dim/P_dom"/>
</dbReference>
<dbReference type="EC" id="2.7.13.3" evidence="3"/>
<evidence type="ECO:0000259" key="15">
    <source>
        <dbReference type="PROSITE" id="PS50109"/>
    </source>
</evidence>
<dbReference type="InterPro" id="IPR036890">
    <property type="entry name" value="HATPase_C_sf"/>
</dbReference>
<evidence type="ECO:0000313" key="19">
    <source>
        <dbReference type="Proteomes" id="UP001621714"/>
    </source>
</evidence>
<feature type="domain" description="Response regulatory" evidence="16">
    <location>
        <begin position="568"/>
        <end position="687"/>
    </location>
</feature>
<proteinExistence type="predicted"/>
<dbReference type="PANTHER" id="PTHR45339:SF1">
    <property type="entry name" value="HYBRID SIGNAL TRANSDUCTION HISTIDINE KINASE J"/>
    <property type="match status" value="1"/>
</dbReference>
<dbReference type="RefSeq" id="WP_405336757.1">
    <property type="nucleotide sequence ID" value="NZ_JBANFI010000001.1"/>
</dbReference>
<feature type="domain" description="Response regulatory" evidence="16">
    <location>
        <begin position="430"/>
        <end position="551"/>
    </location>
</feature>
<keyword evidence="9" id="KW-1133">Transmembrane helix</keyword>
<dbReference type="Pfam" id="PF02518">
    <property type="entry name" value="HATPase_c"/>
    <property type="match status" value="1"/>
</dbReference>
<evidence type="ECO:0000256" key="9">
    <source>
        <dbReference type="ARBA" id="ARBA00022989"/>
    </source>
</evidence>
<dbReference type="InterPro" id="IPR008207">
    <property type="entry name" value="Sig_transdc_His_kin_Hpt_dom"/>
</dbReference>
<comment type="caution">
    <text evidence="18">The sequence shown here is derived from an EMBL/GenBank/DDBJ whole genome shotgun (WGS) entry which is preliminary data.</text>
</comment>
<dbReference type="PROSITE" id="PS50109">
    <property type="entry name" value="HIS_KIN"/>
    <property type="match status" value="1"/>
</dbReference>
<keyword evidence="4" id="KW-1003">Cell membrane</keyword>
<accession>A0ABW8PVF4</accession>
<dbReference type="InterPro" id="IPR004358">
    <property type="entry name" value="Sig_transdc_His_kin-like_C"/>
</dbReference>
<evidence type="ECO:0000256" key="14">
    <source>
        <dbReference type="SAM" id="MobiDB-lite"/>
    </source>
</evidence>
<dbReference type="SUPFAM" id="SSF55874">
    <property type="entry name" value="ATPase domain of HSP90 chaperone/DNA topoisomerase II/histidine kinase"/>
    <property type="match status" value="1"/>
</dbReference>
<dbReference type="Pfam" id="PF00512">
    <property type="entry name" value="HisKA"/>
    <property type="match status" value="1"/>
</dbReference>
<comment type="catalytic activity">
    <reaction evidence="1">
        <text>ATP + protein L-histidine = ADP + protein N-phospho-L-histidine.</text>
        <dbReference type="EC" id="2.7.13.3"/>
    </reaction>
</comment>
<dbReference type="CDD" id="cd16922">
    <property type="entry name" value="HATPase_EvgS-ArcB-TorS-like"/>
    <property type="match status" value="1"/>
</dbReference>
<dbReference type="SMART" id="SM00448">
    <property type="entry name" value="REC"/>
    <property type="match status" value="2"/>
</dbReference>
<comment type="subcellular location">
    <subcellularLocation>
        <location evidence="2">Cell membrane</location>
        <topology evidence="2">Multi-pass membrane protein</topology>
    </subcellularLocation>
</comment>
<dbReference type="Pfam" id="PF01627">
    <property type="entry name" value="Hpt"/>
    <property type="match status" value="1"/>
</dbReference>
<dbReference type="SUPFAM" id="SSF47384">
    <property type="entry name" value="Homodimeric domain of signal transducing histidine kinase"/>
    <property type="match status" value="1"/>
</dbReference>
<dbReference type="SUPFAM" id="SSF52172">
    <property type="entry name" value="CheY-like"/>
    <property type="match status" value="2"/>
</dbReference>
<dbReference type="InterPro" id="IPR036641">
    <property type="entry name" value="HPT_dom_sf"/>
</dbReference>
<keyword evidence="11" id="KW-0472">Membrane</keyword>
<keyword evidence="6" id="KW-0812">Transmembrane</keyword>
<gene>
    <name evidence="18" type="ORF">V6U78_02250</name>
</gene>
<evidence type="ECO:0000256" key="3">
    <source>
        <dbReference type="ARBA" id="ARBA00012438"/>
    </source>
</evidence>
<dbReference type="PRINTS" id="PR00344">
    <property type="entry name" value="BCTRLSENSOR"/>
</dbReference>
<evidence type="ECO:0000259" key="16">
    <source>
        <dbReference type="PROSITE" id="PS50110"/>
    </source>
</evidence>
<keyword evidence="10" id="KW-0902">Two-component regulatory system</keyword>
<dbReference type="SUPFAM" id="SSF47226">
    <property type="entry name" value="Histidine-containing phosphotransfer domain, HPT domain"/>
    <property type="match status" value="1"/>
</dbReference>